<dbReference type="InterPro" id="IPR001353">
    <property type="entry name" value="Proteasome_sua/b"/>
</dbReference>
<organism evidence="1">
    <name type="scientific">Henneguya salminicola</name>
    <name type="common">Myxosporean</name>
    <dbReference type="NCBI Taxonomy" id="69463"/>
    <lineage>
        <taxon>Eukaryota</taxon>
        <taxon>Metazoa</taxon>
        <taxon>Cnidaria</taxon>
        <taxon>Myxozoa</taxon>
        <taxon>Myxosporea</taxon>
        <taxon>Bivalvulida</taxon>
        <taxon>Platysporina</taxon>
        <taxon>Myxobolidae</taxon>
        <taxon>Henneguya</taxon>
    </lineage>
</organism>
<dbReference type="PANTHER" id="PTHR32194:SF10">
    <property type="entry name" value="PROTEASOME SUBUNIT BETA TYPE-3"/>
    <property type="match status" value="1"/>
</dbReference>
<dbReference type="SUPFAM" id="SSF56235">
    <property type="entry name" value="N-terminal nucleophile aminohydrolases (Ntn hydrolases)"/>
    <property type="match status" value="1"/>
</dbReference>
<dbReference type="InterPro" id="IPR029055">
    <property type="entry name" value="Ntn_hydrolases_N"/>
</dbReference>
<accession>A0A6G3MIK8</accession>
<keyword evidence="1" id="KW-0647">Proteasome</keyword>
<dbReference type="OrthoDB" id="204949at2759"/>
<dbReference type="InterPro" id="IPR023333">
    <property type="entry name" value="Proteasome_suB-type"/>
</dbReference>
<dbReference type="GO" id="GO:0005839">
    <property type="term" value="C:proteasome core complex"/>
    <property type="evidence" value="ECO:0007669"/>
    <property type="project" value="InterPro"/>
</dbReference>
<name>A0A6G3MIK8_HENSL</name>
<dbReference type="GO" id="GO:0005737">
    <property type="term" value="C:cytoplasm"/>
    <property type="evidence" value="ECO:0007669"/>
    <property type="project" value="TreeGrafter"/>
</dbReference>
<dbReference type="Gene3D" id="3.60.20.10">
    <property type="entry name" value="Glutamine Phosphoribosylpyrophosphate, subunit 1, domain 1"/>
    <property type="match status" value="1"/>
</dbReference>
<dbReference type="AlphaFoldDB" id="A0A6G3MIK8"/>
<dbReference type="EMBL" id="GHBP01005115">
    <property type="protein sequence ID" value="NDJ93801.1"/>
    <property type="molecule type" value="Transcribed_RNA"/>
</dbReference>
<reference evidence="1" key="1">
    <citation type="submission" date="2018-11" db="EMBL/GenBank/DDBJ databases">
        <title>Henneguya salminicola genome and transcriptome.</title>
        <authorList>
            <person name="Yahalomi D."/>
            <person name="Atkinson S.D."/>
            <person name="Neuhof M."/>
            <person name="Chang E.S."/>
            <person name="Philippe H."/>
            <person name="Cartwright P."/>
            <person name="Bartholomew J.L."/>
            <person name="Huchon D."/>
        </authorList>
    </citation>
    <scope>NUCLEOTIDE SEQUENCE</scope>
    <source>
        <strain evidence="1">Hz1</strain>
        <tissue evidence="1">Whole</tissue>
    </source>
</reference>
<proteinExistence type="predicted"/>
<evidence type="ECO:0000313" key="1">
    <source>
        <dbReference type="EMBL" id="NDJ93801.1"/>
    </source>
</evidence>
<protein>
    <submittedName>
        <fullName evidence="1">Proteasome subunit beta type-3 (Trinotate prediction)</fullName>
    </submittedName>
</protein>
<dbReference type="Pfam" id="PF00227">
    <property type="entry name" value="Proteasome"/>
    <property type="match status" value="1"/>
</dbReference>
<sequence length="106" mass="12305">MSITQYNGGSTMVMKGQDCFAILSDLRFGAQFQTISCNLEKVFKFNDYLYLGLAGLTTDVQTVYQTMLYHYNLYKLNENRLPSPKIFTSMISNKLYEKRYCARAKH</sequence>
<dbReference type="PANTHER" id="PTHR32194">
    <property type="entry name" value="METALLOPROTEASE TLDD"/>
    <property type="match status" value="1"/>
</dbReference>
<dbReference type="GO" id="GO:0051603">
    <property type="term" value="P:proteolysis involved in protein catabolic process"/>
    <property type="evidence" value="ECO:0007669"/>
    <property type="project" value="InterPro"/>
</dbReference>